<organism evidence="1">
    <name type="scientific">Medioppia subpectinata</name>
    <dbReference type="NCBI Taxonomy" id="1979941"/>
    <lineage>
        <taxon>Eukaryota</taxon>
        <taxon>Metazoa</taxon>
        <taxon>Ecdysozoa</taxon>
        <taxon>Arthropoda</taxon>
        <taxon>Chelicerata</taxon>
        <taxon>Arachnida</taxon>
        <taxon>Acari</taxon>
        <taxon>Acariformes</taxon>
        <taxon>Sarcoptiformes</taxon>
        <taxon>Oribatida</taxon>
        <taxon>Brachypylina</taxon>
        <taxon>Oppioidea</taxon>
        <taxon>Oppiidae</taxon>
        <taxon>Medioppia</taxon>
    </lineage>
</organism>
<evidence type="ECO:0000313" key="1">
    <source>
        <dbReference type="EMBL" id="CAD7630671.1"/>
    </source>
</evidence>
<evidence type="ECO:0000313" key="2">
    <source>
        <dbReference type="Proteomes" id="UP000759131"/>
    </source>
</evidence>
<dbReference type="AlphaFoldDB" id="A0A7R9KWL9"/>
<accession>A0A7R9KWL9</accession>
<sequence length="610" mass="71087">MREMKRGSLLRMILLKMVSDWRIQQLRAYLKSQSLYRPTPLSNNLLYMDFDVSADVNISKTIIDSIAANITAAEDQELIQLARDEKELIDKFYVYINTNVKLFSDRVVEPLADFMAKMFTTDYVQKTLMTGELTTENIQFGRSFWIRTKDLIMNRIGLLKKCHSMAADDKSRKTLDELIRTLTPRMTQIYATFEQQLGGVGDDLKHRGMDETTADYHLLTYREIKRGSFARMMLLYMLPVWRNLKLQEYIKSQPKYKPSVLSNQMLFMDLDMKSLMNKCKNIIDINTERISPADEQELIQLANETMILDAKFYLTMSISISTNPSDKQLSDRVVETLANSMAKRFTTDYVQKTLMMGEMTNENIKIGQGFWKSRKVMDRIRIELIRKCQSVATDDNTRKLLEGLAGSLVPKMRQFYPKFEQQLGGVGDDVRHRAMDDTLIDYQHMVLREMKRGSIVRMMVLKMLPSWRTLQLRAYLKSQPLYRPTPLSDNLLFMDLDLSSYVNIYKTIIESNAVNITAAEERELIQLAKEENELNEKVYLNIRIESPVLFSPPALTICTYAMYLHNILIRPDVREQYINPKTQKFNWSQFKTQSVGKRLAALKPLDSLIW</sequence>
<gene>
    <name evidence="1" type="ORF">OSB1V03_LOCUS11083</name>
</gene>
<dbReference type="EMBL" id="OC862973">
    <property type="protein sequence ID" value="CAD7630671.1"/>
    <property type="molecule type" value="Genomic_DNA"/>
</dbReference>
<name>A0A7R9KWL9_9ACAR</name>
<keyword evidence="2" id="KW-1185">Reference proteome</keyword>
<protein>
    <submittedName>
        <fullName evidence="1">Uncharacterized protein</fullName>
    </submittedName>
</protein>
<dbReference type="Proteomes" id="UP000759131">
    <property type="component" value="Unassembled WGS sequence"/>
</dbReference>
<dbReference type="EMBL" id="CAJPIZ010008398">
    <property type="protein sequence ID" value="CAG2111101.1"/>
    <property type="molecule type" value="Genomic_DNA"/>
</dbReference>
<proteinExistence type="predicted"/>
<reference evidence="1" key="1">
    <citation type="submission" date="2020-11" db="EMBL/GenBank/DDBJ databases">
        <authorList>
            <person name="Tran Van P."/>
        </authorList>
    </citation>
    <scope>NUCLEOTIDE SEQUENCE</scope>
</reference>